<organism evidence="3 4">
    <name type="scientific">Paraphoma chrysanthemicola</name>
    <dbReference type="NCBI Taxonomy" id="798071"/>
    <lineage>
        <taxon>Eukaryota</taxon>
        <taxon>Fungi</taxon>
        <taxon>Dikarya</taxon>
        <taxon>Ascomycota</taxon>
        <taxon>Pezizomycotina</taxon>
        <taxon>Dothideomycetes</taxon>
        <taxon>Pleosporomycetidae</taxon>
        <taxon>Pleosporales</taxon>
        <taxon>Pleosporineae</taxon>
        <taxon>Phaeosphaeriaceae</taxon>
        <taxon>Paraphoma</taxon>
    </lineage>
</organism>
<feature type="transmembrane region" description="Helical" evidence="2">
    <location>
        <begin position="42"/>
        <end position="65"/>
    </location>
</feature>
<keyword evidence="4" id="KW-1185">Reference proteome</keyword>
<feature type="transmembrane region" description="Helical" evidence="2">
    <location>
        <begin position="148"/>
        <end position="169"/>
    </location>
</feature>
<gene>
    <name evidence="3" type="ORF">FB567DRAFT_56031</name>
</gene>
<feature type="transmembrane region" description="Helical" evidence="2">
    <location>
        <begin position="85"/>
        <end position="112"/>
    </location>
</feature>
<feature type="compositionally biased region" description="Polar residues" evidence="1">
    <location>
        <begin position="752"/>
        <end position="761"/>
    </location>
</feature>
<feature type="compositionally biased region" description="Low complexity" evidence="1">
    <location>
        <begin position="762"/>
        <end position="776"/>
    </location>
</feature>
<dbReference type="Proteomes" id="UP000813461">
    <property type="component" value="Unassembled WGS sequence"/>
</dbReference>
<evidence type="ECO:0000256" key="1">
    <source>
        <dbReference type="SAM" id="MobiDB-lite"/>
    </source>
</evidence>
<reference evidence="3" key="1">
    <citation type="journal article" date="2021" name="Nat. Commun.">
        <title>Genetic determinants of endophytism in the Arabidopsis root mycobiome.</title>
        <authorList>
            <person name="Mesny F."/>
            <person name="Miyauchi S."/>
            <person name="Thiergart T."/>
            <person name="Pickel B."/>
            <person name="Atanasova L."/>
            <person name="Karlsson M."/>
            <person name="Huettel B."/>
            <person name="Barry K.W."/>
            <person name="Haridas S."/>
            <person name="Chen C."/>
            <person name="Bauer D."/>
            <person name="Andreopoulos W."/>
            <person name="Pangilinan J."/>
            <person name="LaButti K."/>
            <person name="Riley R."/>
            <person name="Lipzen A."/>
            <person name="Clum A."/>
            <person name="Drula E."/>
            <person name="Henrissat B."/>
            <person name="Kohler A."/>
            <person name="Grigoriev I.V."/>
            <person name="Martin F.M."/>
            <person name="Hacquard S."/>
        </authorList>
    </citation>
    <scope>NUCLEOTIDE SEQUENCE</scope>
    <source>
        <strain evidence="3">MPI-SDFR-AT-0120</strain>
    </source>
</reference>
<evidence type="ECO:0000313" key="3">
    <source>
        <dbReference type="EMBL" id="KAH7086958.1"/>
    </source>
</evidence>
<evidence type="ECO:0000256" key="2">
    <source>
        <dbReference type="SAM" id="Phobius"/>
    </source>
</evidence>
<dbReference type="OrthoDB" id="5428040at2759"/>
<keyword evidence="2" id="KW-0472">Membrane</keyword>
<accession>A0A8K0R5G2</accession>
<name>A0A8K0R5G2_9PLEO</name>
<dbReference type="EMBL" id="JAGMVJ010000010">
    <property type="protein sequence ID" value="KAH7086958.1"/>
    <property type="molecule type" value="Genomic_DNA"/>
</dbReference>
<feature type="region of interest" description="Disordered" evidence="1">
    <location>
        <begin position="736"/>
        <end position="788"/>
    </location>
</feature>
<dbReference type="AlphaFoldDB" id="A0A8K0R5G2"/>
<keyword evidence="2" id="KW-0812">Transmembrane</keyword>
<proteinExistence type="predicted"/>
<keyword evidence="2" id="KW-1133">Transmembrane helix</keyword>
<sequence>MKATYNTLRSSDEANNKRVELSETTRKARTHELMRRIGRMPCILLVSGAVGIIAFIGYISFLWFAADNNPTWKNIALAGWITRSIAIAAVVLRTAITVQSGIVCSMIASIVLEGPRVALPELVTVSMMRAAPPAPYTLFGHIYTGTRFASWLATSFAAVLTVTTVLLQFTSTILLSDVSTGLVTAHPTSYPITIPRVISSFGDFKWTVGVRQYPAFAEYADGKVKNGSTGVSDTGLTIRGFLPIDGQGNRSSIHVFDGPATVVDSRVVCVRPNITNLGTRLAPYLYNRGFPTPILTGNISIPLELLQEVSASRLSPLLEPSEEFNCSISYGIAPDHEDAKYHPSDWDLSICQLDQRGHYLRDAWMTLDEPLVENLSDGSTAFPIPGPAYLLVNFSSRVKFKYTAYPKVDYSMIQDIFNESTPELVRRNRGDWIDVYRTNNNFTAADATLSFSLCYTASAAKYLNVSASSTVPLVQPRYSYDSVSKRIRFDDVRKQMLSSSHSTIEQRGILSLQSQLFEEDYKKPPYLEIHDTELAFKVPTFEGASTINLLQYYTPVTGRADISIGGLLLEILREGGTTAEAVQSMWTALLASRYQDYVFLNGGNMTYSTRSDFVAVQVPGGQGRPVFLAAGPTRSYILVMAAIFVHSLVMIFVIVWFCKATNATLLWESWSNISQVISPQTAPYLERAAQATDSEVKAWMKDDGLDDLPTGILTHSRTGETTRVSVRKRARTVAAEQNEAEQGLMMDELGPMQSSTLGTENSAAISRASSTSSGVAQVTGRWRSNLEA</sequence>
<comment type="caution">
    <text evidence="3">The sequence shown here is derived from an EMBL/GenBank/DDBJ whole genome shotgun (WGS) entry which is preliminary data.</text>
</comment>
<feature type="transmembrane region" description="Helical" evidence="2">
    <location>
        <begin position="636"/>
        <end position="658"/>
    </location>
</feature>
<evidence type="ECO:0000313" key="4">
    <source>
        <dbReference type="Proteomes" id="UP000813461"/>
    </source>
</evidence>
<protein>
    <submittedName>
        <fullName evidence="3">Uncharacterized protein</fullName>
    </submittedName>
</protein>
<feature type="region of interest" description="Disordered" evidence="1">
    <location>
        <begin position="1"/>
        <end position="21"/>
    </location>
</feature>
<feature type="compositionally biased region" description="Basic and acidic residues" evidence="1">
    <location>
        <begin position="10"/>
        <end position="21"/>
    </location>
</feature>